<reference evidence="4 5" key="1">
    <citation type="submission" date="2020-03" db="EMBL/GenBank/DDBJ databases">
        <title>Whole genome shotgun sequence of Phytohabitans suffuscus NBRC 105367.</title>
        <authorList>
            <person name="Komaki H."/>
            <person name="Tamura T."/>
        </authorList>
    </citation>
    <scope>NUCLEOTIDE SEQUENCE [LARGE SCALE GENOMIC DNA]</scope>
    <source>
        <strain evidence="4 5">NBRC 105367</strain>
    </source>
</reference>
<dbReference type="EMBL" id="AP022871">
    <property type="protein sequence ID" value="BCB82835.1"/>
    <property type="molecule type" value="Genomic_DNA"/>
</dbReference>
<sequence>MNAVRLDVSGGVATVELSRPERGNAVDLGLARSLHEVVTQVATLPGVAVVVLTGAGARFCVGGDLRAMAAAPQPREYLGQLADAAHRAVLALRALPVPVIAAVQGACAGAGLGFALACDVVLAERTARFVTAYTGAGLSPDSGLSWILPRLVGPHRAAELVLTNRTLPADEALAWGLLSHVVEPGELRQATAELAHRLAAGPDTALANSVRLLRGAFERGLETQLDREAEAIVEAAGSPSGVEGITAFAAKRAPDFASHRRPRAPEAADPGRTGAPEPVRRWHQMMRDRDLSPVTSILAESVEFRSPAVHAPQRGREATTRYLGAALAVLGDAIGYRRTWLAADSAVLEFAAVLDGVEIQGVDILRWDPDGRIEEITVLVRPHKALRYLIDAMAAKLAD</sequence>
<dbReference type="Pfam" id="PF00378">
    <property type="entry name" value="ECH_1"/>
    <property type="match status" value="1"/>
</dbReference>
<dbReference type="Gene3D" id="3.10.450.50">
    <property type="match status" value="1"/>
</dbReference>
<evidence type="ECO:0000313" key="5">
    <source>
        <dbReference type="Proteomes" id="UP000503011"/>
    </source>
</evidence>
<dbReference type="SUPFAM" id="SSF54427">
    <property type="entry name" value="NTF2-like"/>
    <property type="match status" value="1"/>
</dbReference>
<name>A0A6F8Y9R0_9ACTN</name>
<dbReference type="Proteomes" id="UP000503011">
    <property type="component" value="Chromosome"/>
</dbReference>
<gene>
    <name evidence="4" type="ORF">Psuf_001480</name>
</gene>
<dbReference type="RefSeq" id="WP_180214533.1">
    <property type="nucleotide sequence ID" value="NZ_AP022871.1"/>
</dbReference>
<accession>A0A6F8Y9R0</accession>
<dbReference type="PROSITE" id="PS00166">
    <property type="entry name" value="ENOYL_COA_HYDRATASE"/>
    <property type="match status" value="1"/>
</dbReference>
<feature type="domain" description="SnoaL-like" evidence="3">
    <location>
        <begin position="279"/>
        <end position="375"/>
    </location>
</feature>
<keyword evidence="5" id="KW-1185">Reference proteome</keyword>
<dbReference type="CDD" id="cd06558">
    <property type="entry name" value="crotonase-like"/>
    <property type="match status" value="1"/>
</dbReference>
<organism evidence="4 5">
    <name type="scientific">Phytohabitans suffuscus</name>
    <dbReference type="NCBI Taxonomy" id="624315"/>
    <lineage>
        <taxon>Bacteria</taxon>
        <taxon>Bacillati</taxon>
        <taxon>Actinomycetota</taxon>
        <taxon>Actinomycetes</taxon>
        <taxon>Micromonosporales</taxon>
        <taxon>Micromonosporaceae</taxon>
    </lineage>
</organism>
<dbReference type="Gene3D" id="3.90.226.10">
    <property type="entry name" value="2-enoyl-CoA Hydratase, Chain A, domain 1"/>
    <property type="match status" value="1"/>
</dbReference>
<protein>
    <recommendedName>
        <fullName evidence="3">SnoaL-like domain-containing protein</fullName>
    </recommendedName>
</protein>
<reference evidence="4 5" key="2">
    <citation type="submission" date="2020-03" db="EMBL/GenBank/DDBJ databases">
        <authorList>
            <person name="Ichikawa N."/>
            <person name="Kimura A."/>
            <person name="Kitahashi Y."/>
            <person name="Uohara A."/>
        </authorList>
    </citation>
    <scope>NUCLEOTIDE SEQUENCE [LARGE SCALE GENOMIC DNA]</scope>
    <source>
        <strain evidence="4 5">NBRC 105367</strain>
    </source>
</reference>
<dbReference type="InterPro" id="IPR029045">
    <property type="entry name" value="ClpP/crotonase-like_dom_sf"/>
</dbReference>
<evidence type="ECO:0000256" key="2">
    <source>
        <dbReference type="SAM" id="MobiDB-lite"/>
    </source>
</evidence>
<dbReference type="PANTHER" id="PTHR43459:SF1">
    <property type="entry name" value="EG:BACN32G11.4 PROTEIN"/>
    <property type="match status" value="1"/>
</dbReference>
<dbReference type="KEGG" id="psuu:Psuf_001480"/>
<proteinExistence type="inferred from homology"/>
<dbReference type="InterPro" id="IPR001753">
    <property type="entry name" value="Enoyl-CoA_hydra/iso"/>
</dbReference>
<dbReference type="InterPro" id="IPR018376">
    <property type="entry name" value="Enoyl-CoA_hyd/isom_CS"/>
</dbReference>
<evidence type="ECO:0000313" key="4">
    <source>
        <dbReference type="EMBL" id="BCB82835.1"/>
    </source>
</evidence>
<dbReference type="SUPFAM" id="SSF52096">
    <property type="entry name" value="ClpP/crotonase"/>
    <property type="match status" value="1"/>
</dbReference>
<feature type="region of interest" description="Disordered" evidence="2">
    <location>
        <begin position="255"/>
        <end position="277"/>
    </location>
</feature>
<dbReference type="Pfam" id="PF12680">
    <property type="entry name" value="SnoaL_2"/>
    <property type="match status" value="1"/>
</dbReference>
<evidence type="ECO:0000259" key="3">
    <source>
        <dbReference type="Pfam" id="PF12680"/>
    </source>
</evidence>
<dbReference type="InterPro" id="IPR032710">
    <property type="entry name" value="NTF2-like_dom_sf"/>
</dbReference>
<comment type="similarity">
    <text evidence="1">Belongs to the enoyl-CoA hydratase/isomerase family.</text>
</comment>
<dbReference type="PANTHER" id="PTHR43459">
    <property type="entry name" value="ENOYL-COA HYDRATASE"/>
    <property type="match status" value="1"/>
</dbReference>
<feature type="compositionally biased region" description="Basic and acidic residues" evidence="2">
    <location>
        <begin position="255"/>
        <end position="266"/>
    </location>
</feature>
<dbReference type="GO" id="GO:0003824">
    <property type="term" value="F:catalytic activity"/>
    <property type="evidence" value="ECO:0007669"/>
    <property type="project" value="InterPro"/>
</dbReference>
<dbReference type="AlphaFoldDB" id="A0A6F8Y9R0"/>
<dbReference type="InterPro" id="IPR037401">
    <property type="entry name" value="SnoaL-like"/>
</dbReference>
<evidence type="ECO:0000256" key="1">
    <source>
        <dbReference type="RuleBase" id="RU003707"/>
    </source>
</evidence>